<dbReference type="EMBL" id="LR134420">
    <property type="protein sequence ID" value="VEH85125.1"/>
    <property type="molecule type" value="Genomic_DNA"/>
</dbReference>
<dbReference type="KEGG" id="ladl:NCTC12735_00748"/>
<proteinExistence type="predicted"/>
<keyword evidence="4" id="KW-1185">Reference proteome</keyword>
<feature type="transmembrane region" description="Helical" evidence="1">
    <location>
        <begin position="103"/>
        <end position="124"/>
    </location>
</feature>
<evidence type="ECO:0000313" key="4">
    <source>
        <dbReference type="Proteomes" id="UP000054859"/>
    </source>
</evidence>
<sequence length="142" mass="16085">MVGAIHTFLIGQIVGLYMVIMAIIMIARARYYRELIQDIRADSIEIFFSASVWLFIGIMLVVLHNIWVMGPPVIVTVIAWLILIKSVFWLAIPEMMLRWTRNLYSGSGFYVVAVIAAIFGVILMSSGFHPLFADLADFNPFN</sequence>
<name>A0A0W0R3M2_9GAMM</name>
<keyword evidence="1" id="KW-1133">Transmembrane helix</keyword>
<organism evidence="2 4">
    <name type="scientific">Legionella adelaidensis</name>
    <dbReference type="NCBI Taxonomy" id="45056"/>
    <lineage>
        <taxon>Bacteria</taxon>
        <taxon>Pseudomonadati</taxon>
        <taxon>Pseudomonadota</taxon>
        <taxon>Gammaproteobacteria</taxon>
        <taxon>Legionellales</taxon>
        <taxon>Legionellaceae</taxon>
        <taxon>Legionella</taxon>
    </lineage>
</organism>
<gene>
    <name evidence="2" type="ORF">Lade_0337</name>
    <name evidence="3" type="ORF">NCTC12735_00748</name>
</gene>
<dbReference type="STRING" id="45056.Lade_0337"/>
<feature type="transmembrane region" description="Helical" evidence="1">
    <location>
        <begin position="73"/>
        <end position="91"/>
    </location>
</feature>
<feature type="transmembrane region" description="Helical" evidence="1">
    <location>
        <begin position="46"/>
        <end position="67"/>
    </location>
</feature>
<accession>A0A0W0R3M2</accession>
<evidence type="ECO:0000313" key="2">
    <source>
        <dbReference type="EMBL" id="KTC65679.1"/>
    </source>
</evidence>
<evidence type="ECO:0000313" key="5">
    <source>
        <dbReference type="Proteomes" id="UP000281170"/>
    </source>
</evidence>
<reference evidence="2 4" key="1">
    <citation type="submission" date="2015-11" db="EMBL/GenBank/DDBJ databases">
        <title>Identification of large and diverse effector repertoires of 38 Legionella species.</title>
        <authorList>
            <person name="Burstein D."/>
            <person name="Amaro F."/>
            <person name="Zusman T."/>
            <person name="Lifshitz Z."/>
            <person name="Cohen O."/>
            <person name="Gilbert J.A."/>
            <person name="Pupko T."/>
            <person name="Shuman H.A."/>
            <person name="Segal G."/>
        </authorList>
    </citation>
    <scope>NUCLEOTIDE SEQUENCE [LARGE SCALE GENOMIC DNA]</scope>
    <source>
        <strain evidence="2 4">1762-AUS-E</strain>
    </source>
</reference>
<feature type="transmembrane region" description="Helical" evidence="1">
    <location>
        <begin position="6"/>
        <end position="26"/>
    </location>
</feature>
<protein>
    <submittedName>
        <fullName evidence="2">Integral membrane protein (PIN domain superfamily)</fullName>
    </submittedName>
</protein>
<dbReference type="AlphaFoldDB" id="A0A0W0R3M2"/>
<keyword evidence="1" id="KW-0812">Transmembrane</keyword>
<dbReference type="PATRIC" id="fig|45056.6.peg.344"/>
<reference evidence="3 5" key="2">
    <citation type="submission" date="2018-12" db="EMBL/GenBank/DDBJ databases">
        <authorList>
            <consortium name="Pathogen Informatics"/>
        </authorList>
    </citation>
    <scope>NUCLEOTIDE SEQUENCE [LARGE SCALE GENOMIC DNA]</scope>
    <source>
        <strain evidence="3 5">NCTC12735</strain>
        <plasmid evidence="5">11</plasmid>
    </source>
</reference>
<dbReference type="OrthoDB" id="5637501at2"/>
<dbReference type="EMBL" id="LNKA01000001">
    <property type="protein sequence ID" value="KTC65679.1"/>
    <property type="molecule type" value="Genomic_DNA"/>
</dbReference>
<evidence type="ECO:0000256" key="1">
    <source>
        <dbReference type="SAM" id="Phobius"/>
    </source>
</evidence>
<evidence type="ECO:0000313" key="3">
    <source>
        <dbReference type="EMBL" id="VEH85125.1"/>
    </source>
</evidence>
<geneLocation type="plasmid" evidence="3 5">
    <name>11</name>
</geneLocation>
<keyword evidence="3" id="KW-0614">Plasmid</keyword>
<dbReference type="Proteomes" id="UP000281170">
    <property type="component" value="Plasmid 11"/>
</dbReference>
<dbReference type="Proteomes" id="UP000054859">
    <property type="component" value="Unassembled WGS sequence"/>
</dbReference>
<keyword evidence="1" id="KW-0472">Membrane</keyword>
<dbReference type="RefSeq" id="WP_058461417.1">
    <property type="nucleotide sequence ID" value="NZ_CAAAHS010000008.1"/>
</dbReference>